<feature type="transmembrane region" description="Helical" evidence="1">
    <location>
        <begin position="94"/>
        <end position="112"/>
    </location>
</feature>
<reference evidence="2 3" key="1">
    <citation type="journal article" date="2020" name="ISME J.">
        <title>Enrichment and physiological characterization of a novel comammox Nitrospira indicates ammonium inhibition of complete nitrification.</title>
        <authorList>
            <person name="Sakoula D."/>
            <person name="Koch H."/>
            <person name="Frank J."/>
            <person name="Jetten M.S.M."/>
            <person name="van Kessel M.A.H.J."/>
            <person name="Lucker S."/>
        </authorList>
    </citation>
    <scope>NUCLEOTIDE SEQUENCE [LARGE SCALE GENOMIC DNA]</scope>
    <source>
        <strain evidence="2">Comreactor17</strain>
    </source>
</reference>
<proteinExistence type="predicted"/>
<dbReference type="EMBL" id="CP047423">
    <property type="protein sequence ID" value="QPD04573.1"/>
    <property type="molecule type" value="Genomic_DNA"/>
</dbReference>
<dbReference type="AlphaFoldDB" id="A0A7S8FEX0"/>
<keyword evidence="1" id="KW-0812">Transmembrane</keyword>
<dbReference type="Proteomes" id="UP000593737">
    <property type="component" value="Chromosome"/>
</dbReference>
<evidence type="ECO:0000313" key="3">
    <source>
        <dbReference type="Proteomes" id="UP000593737"/>
    </source>
</evidence>
<feature type="transmembrane region" description="Helical" evidence="1">
    <location>
        <begin position="33"/>
        <end position="53"/>
    </location>
</feature>
<protein>
    <submittedName>
        <fullName evidence="2">Uncharacterized protein</fullName>
    </submittedName>
</protein>
<keyword evidence="1" id="KW-1133">Transmembrane helix</keyword>
<name>A0A7S8FEX0_9BACT</name>
<evidence type="ECO:0000256" key="1">
    <source>
        <dbReference type="SAM" id="Phobius"/>
    </source>
</evidence>
<organism evidence="2 3">
    <name type="scientific">Candidatus Nitrospira kreftii</name>
    <dbReference type="NCBI Taxonomy" id="2652173"/>
    <lineage>
        <taxon>Bacteria</taxon>
        <taxon>Pseudomonadati</taxon>
        <taxon>Nitrospirota</taxon>
        <taxon>Nitrospiria</taxon>
        <taxon>Nitrospirales</taxon>
        <taxon>Nitrospiraceae</taxon>
        <taxon>Nitrospira</taxon>
    </lineage>
</organism>
<keyword evidence="1" id="KW-0472">Membrane</keyword>
<feature type="transmembrane region" description="Helical" evidence="1">
    <location>
        <begin position="65"/>
        <end position="88"/>
    </location>
</feature>
<accession>A0A7S8FEX0</accession>
<dbReference type="KEGG" id="nkf:Nkreftii_002347"/>
<evidence type="ECO:0000313" key="2">
    <source>
        <dbReference type="EMBL" id="QPD04573.1"/>
    </source>
</evidence>
<sequence length="121" mass="13036">MPLSMIMLLVEAIVFAAAALVHAGLLIEGYEHREARLVESVLATVLFLGFLSAWRHSRWAKTAGILAQGFALFGILIGVLTIIAGLGPQSTFDVAYHLAISAVLIWGLIVSIRTPAFPKPR</sequence>
<gene>
    <name evidence="2" type="ORF">Nkreftii_002347</name>
</gene>